<gene>
    <name evidence="4" type="ORF">CHLNCDRAFT_14345</name>
</gene>
<dbReference type="RefSeq" id="XP_005842933.1">
    <property type="nucleotide sequence ID" value="XM_005842871.1"/>
</dbReference>
<dbReference type="eggNOG" id="KOG2363">
    <property type="taxonomic scope" value="Eukaryota"/>
</dbReference>
<evidence type="ECO:0000313" key="5">
    <source>
        <dbReference type="Proteomes" id="UP000008141"/>
    </source>
</evidence>
<dbReference type="InParanoid" id="E1ZTM1"/>
<dbReference type="GO" id="GO:0008033">
    <property type="term" value="P:tRNA processing"/>
    <property type="evidence" value="ECO:0007669"/>
    <property type="project" value="UniProtKB-KW"/>
</dbReference>
<keyword evidence="3" id="KW-0819">tRNA processing</keyword>
<feature type="non-terminal residue" evidence="4">
    <location>
        <position position="1"/>
    </location>
</feature>
<keyword evidence="5" id="KW-1185">Reference proteome</keyword>
<evidence type="ECO:0000313" key="4">
    <source>
        <dbReference type="EMBL" id="EFN50831.1"/>
    </source>
</evidence>
<dbReference type="InterPro" id="IPR016195">
    <property type="entry name" value="Pol/histidinol_Pase-like"/>
</dbReference>
<dbReference type="Proteomes" id="UP000008141">
    <property type="component" value="Unassembled WGS sequence"/>
</dbReference>
<protein>
    <submittedName>
        <fullName evidence="4">Uncharacterized protein</fullName>
    </submittedName>
</protein>
<comment type="similarity">
    <text evidence="2">Belongs to the eukaryotic/archaeal RNase P protein component 3 family.</text>
</comment>
<dbReference type="PANTHER" id="PTHR13031:SF0">
    <property type="entry name" value="RIBONUCLEASE P PROTEIN SUBUNIT P30"/>
    <property type="match status" value="1"/>
</dbReference>
<dbReference type="AlphaFoldDB" id="E1ZTM1"/>
<dbReference type="Pfam" id="PF01876">
    <property type="entry name" value="RNase_P_p30"/>
    <property type="match status" value="1"/>
</dbReference>
<dbReference type="Gene3D" id="3.20.20.140">
    <property type="entry name" value="Metal-dependent hydrolases"/>
    <property type="match status" value="1"/>
</dbReference>
<dbReference type="STRING" id="554065.E1ZTM1"/>
<proteinExistence type="inferred from homology"/>
<dbReference type="OrthoDB" id="17948at2759"/>
<dbReference type="GO" id="GO:0003723">
    <property type="term" value="F:RNA binding"/>
    <property type="evidence" value="ECO:0007669"/>
    <property type="project" value="TreeGrafter"/>
</dbReference>
<sequence length="122" mass="13297">VDLIALDLSRRLPYRFKPSFIRAALARGVHFEICFAPALREVGLRRQLFANALALCRETRGRGIVVSSGARSYTELRGPLDVANLATLFGLTQQQALAAVTSAPAAVVQRSVARRAYRGTLT</sequence>
<feature type="non-terminal residue" evidence="4">
    <location>
        <position position="122"/>
    </location>
</feature>
<evidence type="ECO:0000256" key="2">
    <source>
        <dbReference type="ARBA" id="ARBA00007331"/>
    </source>
</evidence>
<name>E1ZTM1_CHLVA</name>
<dbReference type="GO" id="GO:0005655">
    <property type="term" value="C:nucleolar ribonuclease P complex"/>
    <property type="evidence" value="ECO:0007669"/>
    <property type="project" value="TreeGrafter"/>
</dbReference>
<dbReference type="SUPFAM" id="SSF89550">
    <property type="entry name" value="PHP domain-like"/>
    <property type="match status" value="1"/>
</dbReference>
<dbReference type="EMBL" id="GL433872">
    <property type="protein sequence ID" value="EFN50831.1"/>
    <property type="molecule type" value="Genomic_DNA"/>
</dbReference>
<dbReference type="KEGG" id="cvr:CHLNCDRAFT_14345"/>
<dbReference type="OMA" id="ILVELCH"/>
<evidence type="ECO:0000256" key="1">
    <source>
        <dbReference type="ARBA" id="ARBA00004123"/>
    </source>
</evidence>
<dbReference type="GeneID" id="17350284"/>
<organism evidence="5">
    <name type="scientific">Chlorella variabilis</name>
    <name type="common">Green alga</name>
    <dbReference type="NCBI Taxonomy" id="554065"/>
    <lineage>
        <taxon>Eukaryota</taxon>
        <taxon>Viridiplantae</taxon>
        <taxon>Chlorophyta</taxon>
        <taxon>core chlorophytes</taxon>
        <taxon>Trebouxiophyceae</taxon>
        <taxon>Chlorellales</taxon>
        <taxon>Chlorellaceae</taxon>
        <taxon>Chlorella clade</taxon>
        <taxon>Chlorella</taxon>
    </lineage>
</organism>
<accession>E1ZTM1</accession>
<reference evidence="4 5" key="1">
    <citation type="journal article" date="2010" name="Plant Cell">
        <title>The Chlorella variabilis NC64A genome reveals adaptation to photosymbiosis, coevolution with viruses, and cryptic sex.</title>
        <authorList>
            <person name="Blanc G."/>
            <person name="Duncan G."/>
            <person name="Agarkova I."/>
            <person name="Borodovsky M."/>
            <person name="Gurnon J."/>
            <person name="Kuo A."/>
            <person name="Lindquist E."/>
            <person name="Lucas S."/>
            <person name="Pangilinan J."/>
            <person name="Polle J."/>
            <person name="Salamov A."/>
            <person name="Terry A."/>
            <person name="Yamada T."/>
            <person name="Dunigan D.D."/>
            <person name="Grigoriev I.V."/>
            <person name="Claverie J.M."/>
            <person name="Van Etten J.L."/>
        </authorList>
    </citation>
    <scope>NUCLEOTIDE SEQUENCE [LARGE SCALE GENOMIC DNA]</scope>
    <source>
        <strain evidence="4 5">NC64A</strain>
    </source>
</reference>
<dbReference type="InterPro" id="IPR002738">
    <property type="entry name" value="RNase_P_p30"/>
</dbReference>
<evidence type="ECO:0000256" key="3">
    <source>
        <dbReference type="ARBA" id="ARBA00022694"/>
    </source>
</evidence>
<dbReference type="PANTHER" id="PTHR13031">
    <property type="entry name" value="RIBONUCLEASE P SUBUNIT P30"/>
    <property type="match status" value="1"/>
</dbReference>
<comment type="subcellular location">
    <subcellularLocation>
        <location evidence="1">Nucleus</location>
    </subcellularLocation>
</comment>